<gene>
    <name evidence="3" type="ORF">F8R14_06135</name>
</gene>
<feature type="transmembrane region" description="Helical" evidence="2">
    <location>
        <begin position="312"/>
        <end position="332"/>
    </location>
</feature>
<keyword evidence="2" id="KW-0472">Membrane</keyword>
<evidence type="ECO:0000313" key="4">
    <source>
        <dbReference type="Proteomes" id="UP000434554"/>
    </source>
</evidence>
<dbReference type="AlphaFoldDB" id="A0A833FH93"/>
<reference evidence="3 4" key="1">
    <citation type="submission" date="2019-09" db="EMBL/GenBank/DDBJ databases">
        <title>Draft genome sequence of 3 type strains from the CCUG.</title>
        <authorList>
            <person name="Pineiro-Iglesias B."/>
            <person name="Tunovic T."/>
            <person name="Unosson C."/>
            <person name="Inganas E."/>
            <person name="Ohlen M."/>
            <person name="Cardew S."/>
            <person name="Jensie-Markopoulos S."/>
            <person name="Salva-Serra F."/>
            <person name="Jaen-Luchoro D."/>
            <person name="Karlsson R."/>
            <person name="Svensson-Stadler L."/>
            <person name="Chun J."/>
            <person name="Moore E."/>
        </authorList>
    </citation>
    <scope>NUCLEOTIDE SEQUENCE [LARGE SCALE GENOMIC DNA]</scope>
    <source>
        <strain evidence="3 4">CCUG 65427</strain>
    </source>
</reference>
<dbReference type="Proteomes" id="UP000434554">
    <property type="component" value="Unassembled WGS sequence"/>
</dbReference>
<accession>A0A833FH93</accession>
<comment type="caution">
    <text evidence="3">The sequence shown here is derived from an EMBL/GenBank/DDBJ whole genome shotgun (WGS) entry which is preliminary data.</text>
</comment>
<evidence type="ECO:0000256" key="2">
    <source>
        <dbReference type="SAM" id="Phobius"/>
    </source>
</evidence>
<evidence type="ECO:0000313" key="3">
    <source>
        <dbReference type="EMBL" id="KAB1478066.1"/>
    </source>
</evidence>
<keyword evidence="2" id="KW-1133">Transmembrane helix</keyword>
<dbReference type="GeneID" id="83054712"/>
<protein>
    <submittedName>
        <fullName evidence="3">Uncharacterized protein</fullName>
    </submittedName>
</protein>
<dbReference type="RefSeq" id="WP_127007534.1">
    <property type="nucleotide sequence ID" value="NZ_CAUENZ010000004.1"/>
</dbReference>
<sequence>MTDKTDKTDKTDMTNKEVQQNQQTTANQTTDSTDSNLANFTGMPSLETLWQEQRTKGSDGFYSMYITAAKTAQTIIQNNLDLLMQQAGSLNVAVAEFVEADTAVDQLKERWGFLQKTLEEVANTTRIVKTTLGAYADAAVSVQKLEAGGFTEQYILHRKEELGMQNGDLTKLLVEFSRYAQTLLDALISESKTADLIKKQGNAGDANHKVQMALYQSWLQHAFEVNKILEGRLVFISGLLESLKKDLTTLQVSKMEQDVQERARQVAARRYKAKVEDVTDYDDLEGQYRNRYDEDGNLIGVDEGGTGGNRRGWQVVIVMAAIVLAVIAYFVLKR</sequence>
<dbReference type="EMBL" id="WBKH01000006">
    <property type="protein sequence ID" value="KAB1478066.1"/>
    <property type="molecule type" value="Genomic_DNA"/>
</dbReference>
<feature type="region of interest" description="Disordered" evidence="1">
    <location>
        <begin position="1"/>
        <end position="38"/>
    </location>
</feature>
<proteinExistence type="predicted"/>
<keyword evidence="2" id="KW-0812">Transmembrane</keyword>
<name>A0A833FH93_9FIRM</name>
<evidence type="ECO:0000256" key="1">
    <source>
        <dbReference type="SAM" id="MobiDB-lite"/>
    </source>
</evidence>
<feature type="compositionally biased region" description="Basic and acidic residues" evidence="1">
    <location>
        <begin position="1"/>
        <end position="15"/>
    </location>
</feature>
<organism evidence="3 4">
    <name type="scientific">Veillonella seminalis</name>
    <dbReference type="NCBI Taxonomy" id="1502943"/>
    <lineage>
        <taxon>Bacteria</taxon>
        <taxon>Bacillati</taxon>
        <taxon>Bacillota</taxon>
        <taxon>Negativicutes</taxon>
        <taxon>Veillonellales</taxon>
        <taxon>Veillonellaceae</taxon>
        <taxon>Veillonella</taxon>
    </lineage>
</organism>
<feature type="compositionally biased region" description="Low complexity" evidence="1">
    <location>
        <begin position="19"/>
        <end position="36"/>
    </location>
</feature>